<keyword evidence="3" id="KW-0489">Methyltransferase</keyword>
<evidence type="ECO:0000256" key="8">
    <source>
        <dbReference type="ARBA" id="ARBA00049120"/>
    </source>
</evidence>
<keyword evidence="7" id="KW-0238">DNA-binding</keyword>
<evidence type="ECO:0000313" key="11">
    <source>
        <dbReference type="Proteomes" id="UP000034954"/>
    </source>
</evidence>
<dbReference type="AlphaFoldDB" id="A0A0M2UXR4"/>
<dbReference type="GO" id="GO:0032259">
    <property type="term" value="P:methylation"/>
    <property type="evidence" value="ECO:0007669"/>
    <property type="project" value="UniProtKB-KW"/>
</dbReference>
<evidence type="ECO:0000256" key="4">
    <source>
        <dbReference type="ARBA" id="ARBA00022679"/>
    </source>
</evidence>
<reference evidence="10 11" key="1">
    <citation type="journal article" date="2013" name="BMC Microbiol.">
        <title>Identification of the type II cytochrome c maturation pathway in anammox bacteria by comparative genomics.</title>
        <authorList>
            <person name="Ferousi C."/>
            <person name="Speth D.R."/>
            <person name="Reimann J."/>
            <person name="Op den Camp H.J."/>
            <person name="Allen J.W."/>
            <person name="Keltjens J.T."/>
            <person name="Jetten M.S."/>
        </authorList>
    </citation>
    <scope>NUCLEOTIDE SEQUENCE [LARGE SCALE GENOMIC DNA]</scope>
    <source>
        <strain evidence="10">RU1</strain>
    </source>
</reference>
<comment type="similarity">
    <text evidence="1">Belongs to the N(4)/N(6)-methyltransferase family. N(4) subfamily.</text>
</comment>
<protein>
    <recommendedName>
        <fullName evidence="2">site-specific DNA-methyltransferase (cytosine-N(4)-specific)</fullName>
        <ecNumber evidence="2">2.1.1.113</ecNumber>
    </recommendedName>
</protein>
<accession>A0A0M2UXR4</accession>
<comment type="caution">
    <text evidence="10">The sequence shown here is derived from an EMBL/GenBank/DDBJ whole genome shotgun (WGS) entry which is preliminary data.</text>
</comment>
<evidence type="ECO:0000259" key="9">
    <source>
        <dbReference type="Pfam" id="PF01555"/>
    </source>
</evidence>
<dbReference type="PROSITE" id="PS00093">
    <property type="entry name" value="N4_MTASE"/>
    <property type="match status" value="1"/>
</dbReference>
<dbReference type="EC" id="2.1.1.113" evidence="2"/>
<dbReference type="InterPro" id="IPR029063">
    <property type="entry name" value="SAM-dependent_MTases_sf"/>
</dbReference>
<gene>
    <name evidence="10" type="ORF">BROFUL_00390</name>
</gene>
<evidence type="ECO:0000256" key="7">
    <source>
        <dbReference type="ARBA" id="ARBA00023125"/>
    </source>
</evidence>
<evidence type="ECO:0000313" key="10">
    <source>
        <dbReference type="EMBL" id="KKO20883.1"/>
    </source>
</evidence>
<evidence type="ECO:0000256" key="1">
    <source>
        <dbReference type="ARBA" id="ARBA00010203"/>
    </source>
</evidence>
<dbReference type="GO" id="GO:0003677">
    <property type="term" value="F:DNA binding"/>
    <property type="evidence" value="ECO:0007669"/>
    <property type="project" value="UniProtKB-KW"/>
</dbReference>
<keyword evidence="6" id="KW-0680">Restriction system</keyword>
<dbReference type="EMBL" id="LAQJ01000051">
    <property type="protein sequence ID" value="KKO20883.1"/>
    <property type="molecule type" value="Genomic_DNA"/>
</dbReference>
<comment type="catalytic activity">
    <reaction evidence="8">
        <text>a 2'-deoxycytidine in DNA + S-adenosyl-L-methionine = an N(4)-methyl-2'-deoxycytidine in DNA + S-adenosyl-L-homocysteine + H(+)</text>
        <dbReference type="Rhea" id="RHEA:16857"/>
        <dbReference type="Rhea" id="RHEA-COMP:11369"/>
        <dbReference type="Rhea" id="RHEA-COMP:13674"/>
        <dbReference type="ChEBI" id="CHEBI:15378"/>
        <dbReference type="ChEBI" id="CHEBI:57856"/>
        <dbReference type="ChEBI" id="CHEBI:59789"/>
        <dbReference type="ChEBI" id="CHEBI:85452"/>
        <dbReference type="ChEBI" id="CHEBI:137933"/>
        <dbReference type="EC" id="2.1.1.113"/>
    </reaction>
</comment>
<dbReference type="InterPro" id="IPR002941">
    <property type="entry name" value="DNA_methylase_N4/N6"/>
</dbReference>
<name>A0A0M2UXR4_9BACT</name>
<dbReference type="GO" id="GO:0015667">
    <property type="term" value="F:site-specific DNA-methyltransferase (cytosine-N4-specific) activity"/>
    <property type="evidence" value="ECO:0007669"/>
    <property type="project" value="UniProtKB-EC"/>
</dbReference>
<dbReference type="PATRIC" id="fig|380242.3.peg.485"/>
<keyword evidence="4" id="KW-0808">Transferase</keyword>
<proteinExistence type="inferred from homology"/>
<dbReference type="SUPFAM" id="SSF53335">
    <property type="entry name" value="S-adenosyl-L-methionine-dependent methyltransferases"/>
    <property type="match status" value="2"/>
</dbReference>
<dbReference type="Gene3D" id="3.40.50.150">
    <property type="entry name" value="Vaccinia Virus protein VP39"/>
    <property type="match status" value="2"/>
</dbReference>
<dbReference type="Pfam" id="PF01555">
    <property type="entry name" value="N6_N4_Mtase"/>
    <property type="match status" value="1"/>
</dbReference>
<dbReference type="GO" id="GO:0008170">
    <property type="term" value="F:N-methyltransferase activity"/>
    <property type="evidence" value="ECO:0007669"/>
    <property type="project" value="InterPro"/>
</dbReference>
<keyword evidence="5" id="KW-0949">S-adenosyl-L-methionine</keyword>
<feature type="domain" description="DNA methylase N-4/N-6" evidence="9">
    <location>
        <begin position="60"/>
        <end position="111"/>
    </location>
</feature>
<evidence type="ECO:0000256" key="2">
    <source>
        <dbReference type="ARBA" id="ARBA00012185"/>
    </source>
</evidence>
<evidence type="ECO:0000256" key="5">
    <source>
        <dbReference type="ARBA" id="ARBA00022691"/>
    </source>
</evidence>
<evidence type="ECO:0000256" key="6">
    <source>
        <dbReference type="ARBA" id="ARBA00022747"/>
    </source>
</evidence>
<sequence length="475" mass="54392">MLTLSENVKVLPQKIALSAVEHLDQKLYYHFKDKFHLDVSLSRSLVSFQANKTREIYRWYKFKEAFSASLVEHLLEKYKIVSGLILDPFAGSGTALFAAIAEGINAGGIELLPIGQQIINTKKILALEFTKNDFAILRRWSLEQPWRKSELRMPLNELRITKDAYPEQTKESIERYLGTCEQENERIRAVLRFALLCILESVSYTRKDGQYLRWDYRSGRRQGKKPFNKGTIPSFENAICNKIDEIVFDLHTRGKQKPLFTSKHSKGTINLYGGSCLDVLPTIPTGTYDAIITSPPYCNRYDYTRTYALELALQGISEQELLHLRQQMLSCTVENRAKDLLKMNPPWRKAIAAADHQELLQSILKYLDDQKAQGMLNNNGIPRMVRGYFYEMACVIAECSRVMKPNAPLFMVNDNVRFAGASISADMILSHIAEKLGFYVENILVLPKGKGNSSQQMGKHGRELLRKCVYVWRKT</sequence>
<dbReference type="Proteomes" id="UP000034954">
    <property type="component" value="Unassembled WGS sequence"/>
</dbReference>
<dbReference type="InterPro" id="IPR017985">
    <property type="entry name" value="MeTrfase_CN4_CS"/>
</dbReference>
<dbReference type="GO" id="GO:0009307">
    <property type="term" value="P:DNA restriction-modification system"/>
    <property type="evidence" value="ECO:0007669"/>
    <property type="project" value="UniProtKB-KW"/>
</dbReference>
<keyword evidence="11" id="KW-1185">Reference proteome</keyword>
<evidence type="ECO:0000256" key="3">
    <source>
        <dbReference type="ARBA" id="ARBA00022603"/>
    </source>
</evidence>
<organism evidence="10 11">
    <name type="scientific">Candidatus Brocadia fulgida</name>
    <dbReference type="NCBI Taxonomy" id="380242"/>
    <lineage>
        <taxon>Bacteria</taxon>
        <taxon>Pseudomonadati</taxon>
        <taxon>Planctomycetota</taxon>
        <taxon>Candidatus Brocadiia</taxon>
        <taxon>Candidatus Brocadiales</taxon>
        <taxon>Candidatus Brocadiaceae</taxon>
        <taxon>Candidatus Brocadia</taxon>
    </lineage>
</organism>